<name>A0AAT9LAD6_9FIRM</name>
<dbReference type="GO" id="GO:0006635">
    <property type="term" value="P:fatty acid beta-oxidation"/>
    <property type="evidence" value="ECO:0007669"/>
    <property type="project" value="TreeGrafter"/>
</dbReference>
<evidence type="ECO:0000256" key="2">
    <source>
        <dbReference type="ARBA" id="ARBA00023239"/>
    </source>
</evidence>
<dbReference type="Gene3D" id="1.10.12.10">
    <property type="entry name" value="Lyase 2-enoyl-coa Hydratase, Chain A, domain 2"/>
    <property type="match status" value="1"/>
</dbReference>
<dbReference type="FunFam" id="1.10.12.10:FF:000001">
    <property type="entry name" value="Probable enoyl-CoA hydratase, mitochondrial"/>
    <property type="match status" value="1"/>
</dbReference>
<reference evidence="4" key="1">
    <citation type="submission" date="2020-10" db="EMBL/GenBank/DDBJ databases">
        <authorList>
            <person name="Kadnikov V."/>
            <person name="Beletsky A.V."/>
            <person name="Mardanov A.V."/>
            <person name="Karnachuk O.V."/>
            <person name="Ravin N.V."/>
        </authorList>
    </citation>
    <scope>NUCLEOTIDE SEQUENCE</scope>
    <source>
        <strain evidence="4">Bu02</strain>
    </source>
</reference>
<comment type="similarity">
    <text evidence="1 3">Belongs to the enoyl-CoA hydratase/isomerase family.</text>
</comment>
<dbReference type="SUPFAM" id="SSF52096">
    <property type="entry name" value="ClpP/crotonase"/>
    <property type="match status" value="1"/>
</dbReference>
<dbReference type="InterPro" id="IPR029045">
    <property type="entry name" value="ClpP/crotonase-like_dom_sf"/>
</dbReference>
<dbReference type="Gene3D" id="3.90.226.10">
    <property type="entry name" value="2-enoyl-CoA Hydratase, Chain A, domain 1"/>
    <property type="match status" value="1"/>
</dbReference>
<gene>
    <name evidence="4" type="ORF">IMF26_08290</name>
</gene>
<proteinExistence type="inferred from homology"/>
<dbReference type="EMBL" id="CP062796">
    <property type="protein sequence ID" value="QUL98051.1"/>
    <property type="molecule type" value="Genomic_DNA"/>
</dbReference>
<dbReference type="KEGG" id="fcz:IMF26_08290"/>
<dbReference type="FunFam" id="3.90.226.10:FF:000009">
    <property type="entry name" value="Carnitinyl-CoA dehydratase"/>
    <property type="match status" value="1"/>
</dbReference>
<evidence type="ECO:0000256" key="3">
    <source>
        <dbReference type="RuleBase" id="RU003707"/>
    </source>
</evidence>
<organism evidence="4">
    <name type="scientific">Candidatus Fermentithermobacillus carboniphilus</name>
    <dbReference type="NCBI Taxonomy" id="3085328"/>
    <lineage>
        <taxon>Bacteria</taxon>
        <taxon>Bacillati</taxon>
        <taxon>Bacillota</taxon>
        <taxon>Candidatus Fermentithermobacillia</taxon>
        <taxon>Candidatus Fermentithermobacillales</taxon>
        <taxon>Candidatus Fermentithermobacillaceae</taxon>
        <taxon>Candidatus Fermentithermobacillus</taxon>
    </lineage>
</organism>
<dbReference type="PANTHER" id="PTHR11941">
    <property type="entry name" value="ENOYL-COA HYDRATASE-RELATED"/>
    <property type="match status" value="1"/>
</dbReference>
<sequence length="273" mass="29807">MRKREGRKLGNDEPFVCDTLTVETEGPTAVITINRPHLLNALDEKFLKELELSLDRFSEDPSVWILVITGAGPKAFAAGADITSMEPMNPAEAKEFSRLGHRVFAKLEEFPGVTIAAVNGYALGGGNELALCCDIRIGSENAKFGQPEVGLGIIPGWGGTQRLIRTVGRANALYLLLTGRVIDAREAHRIGLLHLVVPEGQVLARAKEIAGEISKKSPFAVKQAKLAILRGKELPLAEGMKLEEELFGQCFSHPDQKEGMRAFIEKRPARFRG</sequence>
<evidence type="ECO:0000313" key="4">
    <source>
        <dbReference type="EMBL" id="QUL98051.1"/>
    </source>
</evidence>
<dbReference type="AlphaFoldDB" id="A0AAT9LAD6"/>
<dbReference type="PROSITE" id="PS00166">
    <property type="entry name" value="ENOYL_COA_HYDRATASE"/>
    <property type="match status" value="1"/>
</dbReference>
<keyword evidence="2" id="KW-0456">Lyase</keyword>
<evidence type="ECO:0000256" key="1">
    <source>
        <dbReference type="ARBA" id="ARBA00005254"/>
    </source>
</evidence>
<dbReference type="InterPro" id="IPR014748">
    <property type="entry name" value="Enoyl-CoA_hydra_C"/>
</dbReference>
<accession>A0AAT9LAD6</accession>
<dbReference type="InterPro" id="IPR018376">
    <property type="entry name" value="Enoyl-CoA_hyd/isom_CS"/>
</dbReference>
<protein>
    <submittedName>
        <fullName evidence="4">Enoyl-CoA hydratase/isomerase family protein</fullName>
    </submittedName>
</protein>
<dbReference type="PANTHER" id="PTHR11941:SF54">
    <property type="entry name" value="ENOYL-COA HYDRATASE, MITOCHONDRIAL"/>
    <property type="match status" value="1"/>
</dbReference>
<reference evidence="4" key="2">
    <citation type="journal article" date="2023" name="Biology">
        <title>Prokaryotic Life Associated with Coal-Fire Gas Vents Revealed by Metagenomics.</title>
        <authorList>
            <person name="Kadnikov V.V."/>
            <person name="Mardanov A.V."/>
            <person name="Beletsky A.V."/>
            <person name="Karnachuk O.V."/>
            <person name="Ravin N.V."/>
        </authorList>
    </citation>
    <scope>NUCLEOTIDE SEQUENCE</scope>
    <source>
        <strain evidence="4">Bu02</strain>
    </source>
</reference>
<dbReference type="GO" id="GO:0016836">
    <property type="term" value="F:hydro-lyase activity"/>
    <property type="evidence" value="ECO:0007669"/>
    <property type="project" value="UniProtKB-ARBA"/>
</dbReference>
<dbReference type="Pfam" id="PF00378">
    <property type="entry name" value="ECH_1"/>
    <property type="match status" value="1"/>
</dbReference>
<dbReference type="CDD" id="cd06558">
    <property type="entry name" value="crotonase-like"/>
    <property type="match status" value="1"/>
</dbReference>
<dbReference type="InterPro" id="IPR001753">
    <property type="entry name" value="Enoyl-CoA_hydra/iso"/>
</dbReference>